<proteinExistence type="predicted"/>
<organism evidence="2 3">
    <name type="scientific">Albula glossodonta</name>
    <name type="common">roundjaw bonefish</name>
    <dbReference type="NCBI Taxonomy" id="121402"/>
    <lineage>
        <taxon>Eukaryota</taxon>
        <taxon>Metazoa</taxon>
        <taxon>Chordata</taxon>
        <taxon>Craniata</taxon>
        <taxon>Vertebrata</taxon>
        <taxon>Euteleostomi</taxon>
        <taxon>Actinopterygii</taxon>
        <taxon>Neopterygii</taxon>
        <taxon>Teleostei</taxon>
        <taxon>Albuliformes</taxon>
        <taxon>Albulidae</taxon>
        <taxon>Albula</taxon>
    </lineage>
</organism>
<evidence type="ECO:0000256" key="1">
    <source>
        <dbReference type="SAM" id="Phobius"/>
    </source>
</evidence>
<keyword evidence="3" id="KW-1185">Reference proteome</keyword>
<dbReference type="OrthoDB" id="257992at2759"/>
<keyword evidence="1" id="KW-1133">Transmembrane helix</keyword>
<keyword evidence="1" id="KW-0472">Membrane</keyword>
<sequence>MPCHTLLHVVLPVSYVVLPVSLVVVLVSDGVTDQGNTLSYILINPSPDTRLELHDVVYLVRPDPLSVVSGGGVNQKSSGGMRFDTHL</sequence>
<dbReference type="Proteomes" id="UP000824540">
    <property type="component" value="Unassembled WGS sequence"/>
</dbReference>
<gene>
    <name evidence="2" type="ORF">JZ751_027499</name>
</gene>
<evidence type="ECO:0000313" key="3">
    <source>
        <dbReference type="Proteomes" id="UP000824540"/>
    </source>
</evidence>
<keyword evidence="1" id="KW-0812">Transmembrane</keyword>
<dbReference type="AlphaFoldDB" id="A0A8T2NJS0"/>
<comment type="caution">
    <text evidence="2">The sequence shown here is derived from an EMBL/GenBank/DDBJ whole genome shotgun (WGS) entry which is preliminary data.</text>
</comment>
<dbReference type="EMBL" id="JAFBMS010000079">
    <property type="protein sequence ID" value="KAG9337848.1"/>
    <property type="molecule type" value="Genomic_DNA"/>
</dbReference>
<reference evidence="2" key="1">
    <citation type="thesis" date="2021" institute="BYU ScholarsArchive" country="Provo, UT, USA">
        <title>Applications of and Algorithms for Genome Assembly and Genomic Analyses with an Emphasis on Marine Teleosts.</title>
        <authorList>
            <person name="Pickett B.D."/>
        </authorList>
    </citation>
    <scope>NUCLEOTIDE SEQUENCE</scope>
    <source>
        <strain evidence="2">HI-2016</strain>
    </source>
</reference>
<feature type="transmembrane region" description="Helical" evidence="1">
    <location>
        <begin position="6"/>
        <end position="27"/>
    </location>
</feature>
<protein>
    <submittedName>
        <fullName evidence="2">Uncharacterized protein</fullName>
    </submittedName>
</protein>
<name>A0A8T2NJS0_9TELE</name>
<evidence type="ECO:0000313" key="2">
    <source>
        <dbReference type="EMBL" id="KAG9337848.1"/>
    </source>
</evidence>
<accession>A0A8T2NJS0</accession>